<dbReference type="KEGG" id="hlt:I7X12_13370"/>
<evidence type="ECO:0000256" key="3">
    <source>
        <dbReference type="ARBA" id="ARBA00022692"/>
    </source>
</evidence>
<dbReference type="RefSeq" id="WP_198060562.1">
    <property type="nucleotide sequence ID" value="NZ_CP065856.1"/>
</dbReference>
<dbReference type="Proteomes" id="UP000595001">
    <property type="component" value="Chromosome"/>
</dbReference>
<dbReference type="AlphaFoldDB" id="A0A7T3KTZ4"/>
<feature type="transmembrane region" description="Helical" evidence="7">
    <location>
        <begin position="225"/>
        <end position="244"/>
    </location>
</feature>
<comment type="subcellular location">
    <subcellularLocation>
        <location evidence="1">Membrane</location>
        <topology evidence="1">Multi-pass membrane protein</topology>
    </subcellularLocation>
</comment>
<dbReference type="EMBL" id="CP065856">
    <property type="protein sequence ID" value="QPV61737.1"/>
    <property type="molecule type" value="Genomic_DNA"/>
</dbReference>
<accession>A0A7T3KTZ4</accession>
<name>A0A7T3KTZ4_9EURY</name>
<feature type="transmembrane region" description="Helical" evidence="7">
    <location>
        <begin position="12"/>
        <end position="43"/>
    </location>
</feature>
<dbReference type="GO" id="GO:0016020">
    <property type="term" value="C:membrane"/>
    <property type="evidence" value="ECO:0007669"/>
    <property type="project" value="UniProtKB-SubCell"/>
</dbReference>
<dbReference type="GeneID" id="60589501"/>
<evidence type="ECO:0000256" key="6">
    <source>
        <dbReference type="SAM" id="MobiDB-lite"/>
    </source>
</evidence>
<evidence type="ECO:0000256" key="1">
    <source>
        <dbReference type="ARBA" id="ARBA00004141"/>
    </source>
</evidence>
<keyword evidence="5 7" id="KW-0472">Membrane</keyword>
<feature type="transmembrane region" description="Helical" evidence="7">
    <location>
        <begin position="251"/>
        <end position="268"/>
    </location>
</feature>
<evidence type="ECO:0000313" key="8">
    <source>
        <dbReference type="EMBL" id="QPV61737.1"/>
    </source>
</evidence>
<feature type="transmembrane region" description="Helical" evidence="7">
    <location>
        <begin position="187"/>
        <end position="213"/>
    </location>
</feature>
<keyword evidence="9" id="KW-1185">Reference proteome</keyword>
<keyword evidence="4 7" id="KW-1133">Transmembrane helix</keyword>
<evidence type="ECO:0000256" key="2">
    <source>
        <dbReference type="ARBA" id="ARBA00009773"/>
    </source>
</evidence>
<feature type="transmembrane region" description="Helical" evidence="7">
    <location>
        <begin position="288"/>
        <end position="316"/>
    </location>
</feature>
<dbReference type="PANTHER" id="PTHR21716">
    <property type="entry name" value="TRANSMEMBRANE PROTEIN"/>
    <property type="match status" value="1"/>
</dbReference>
<reference evidence="8 9" key="1">
    <citation type="submission" date="2020-12" db="EMBL/GenBank/DDBJ databases">
        <title>Halosimplex halophilum sp. nov. and Halosimplex salinum sp. nov., two new members of the genus Halosimplex.</title>
        <authorList>
            <person name="Cui H.L."/>
        </authorList>
    </citation>
    <scope>NUCLEOTIDE SEQUENCE [LARGE SCALE GENOMIC DNA]</scope>
    <source>
        <strain evidence="8 9">YGH94</strain>
    </source>
</reference>
<proteinExistence type="inferred from homology"/>
<dbReference type="PANTHER" id="PTHR21716:SF4">
    <property type="entry name" value="TRANSMEMBRANE PROTEIN 245"/>
    <property type="match status" value="1"/>
</dbReference>
<dbReference type="InterPro" id="IPR002549">
    <property type="entry name" value="AI-2E-like"/>
</dbReference>
<feature type="transmembrane region" description="Helical" evidence="7">
    <location>
        <begin position="131"/>
        <end position="153"/>
    </location>
</feature>
<evidence type="ECO:0000256" key="5">
    <source>
        <dbReference type="ARBA" id="ARBA00023136"/>
    </source>
</evidence>
<evidence type="ECO:0000313" key="9">
    <source>
        <dbReference type="Proteomes" id="UP000595001"/>
    </source>
</evidence>
<gene>
    <name evidence="8" type="ORF">I7X12_13370</name>
</gene>
<feature type="transmembrane region" description="Helical" evidence="7">
    <location>
        <begin position="63"/>
        <end position="83"/>
    </location>
</feature>
<dbReference type="Pfam" id="PF01594">
    <property type="entry name" value="AI-2E_transport"/>
    <property type="match status" value="1"/>
</dbReference>
<comment type="similarity">
    <text evidence="2">Belongs to the autoinducer-2 exporter (AI-2E) (TC 2.A.86) family.</text>
</comment>
<feature type="region of interest" description="Disordered" evidence="6">
    <location>
        <begin position="337"/>
        <end position="398"/>
    </location>
</feature>
<sequence>MALTRRQQVLGGLFVGMTVLTLLILSRVIGIVFFAITVAYVLYPVRRGLVHRGVHRRVAAATATTVGFLFVALIVGPVVYALYGRQALLLSFLRSIPAEQPVTIFGMSFVIDVSALIVRARAAVVDVGFDIAGAAPVLALKGFLFVFLVYGLLLRPGSVHRAALRLVPGEYHDVVFALHRCVRDTLYALYVLQAATALGTFAVAYVVFSVLGYPSAFTLSVFSGLLQFIPVLGPSILIAAVAVGQALAGEVTAALLVASTGLVLIGFLPDALIRPRLASLTTGMPASLYFVGFTGGTLSLGVVGVIAGPLVVALLVEVVELVTDERASVQQTFDEAAVVPDADGDDDRPRGRNGRLSDYLSDGAADSTGDLADQVPDATDGDLAEESPGDSAGDPTDD</sequence>
<feature type="compositionally biased region" description="Acidic residues" evidence="6">
    <location>
        <begin position="379"/>
        <end position="388"/>
    </location>
</feature>
<evidence type="ECO:0000256" key="4">
    <source>
        <dbReference type="ARBA" id="ARBA00022989"/>
    </source>
</evidence>
<evidence type="ECO:0000256" key="7">
    <source>
        <dbReference type="SAM" id="Phobius"/>
    </source>
</evidence>
<dbReference type="OrthoDB" id="137390at2157"/>
<keyword evidence="3 7" id="KW-0812">Transmembrane</keyword>
<organism evidence="8 9">
    <name type="scientific">Halosimplex litoreum</name>
    <dbReference type="NCBI Taxonomy" id="1198301"/>
    <lineage>
        <taxon>Archaea</taxon>
        <taxon>Methanobacteriati</taxon>
        <taxon>Methanobacteriota</taxon>
        <taxon>Stenosarchaea group</taxon>
        <taxon>Halobacteria</taxon>
        <taxon>Halobacteriales</taxon>
        <taxon>Haloarculaceae</taxon>
        <taxon>Halosimplex</taxon>
    </lineage>
</organism>
<feature type="transmembrane region" description="Helical" evidence="7">
    <location>
        <begin position="104"/>
        <end position="125"/>
    </location>
</feature>
<protein>
    <submittedName>
        <fullName evidence="8">AI-2E family transporter</fullName>
    </submittedName>
</protein>